<feature type="region of interest" description="Disordered" evidence="1">
    <location>
        <begin position="1"/>
        <end position="100"/>
    </location>
</feature>
<feature type="compositionally biased region" description="Basic and acidic residues" evidence="1">
    <location>
        <begin position="73"/>
        <end position="100"/>
    </location>
</feature>
<comment type="caution">
    <text evidence="2">The sequence shown here is derived from an EMBL/GenBank/DDBJ whole genome shotgun (WGS) entry which is preliminary data.</text>
</comment>
<protein>
    <submittedName>
        <fullName evidence="2">Uncharacterized protein</fullName>
    </submittedName>
</protein>
<evidence type="ECO:0000313" key="2">
    <source>
        <dbReference type="EMBL" id="KAJ1168246.1"/>
    </source>
</evidence>
<accession>A0AAV7SW79</accession>
<gene>
    <name evidence="2" type="ORF">NDU88_000193</name>
</gene>
<evidence type="ECO:0000256" key="1">
    <source>
        <dbReference type="SAM" id="MobiDB-lite"/>
    </source>
</evidence>
<dbReference type="EMBL" id="JANPWB010000007">
    <property type="protein sequence ID" value="KAJ1168246.1"/>
    <property type="molecule type" value="Genomic_DNA"/>
</dbReference>
<dbReference type="Proteomes" id="UP001066276">
    <property type="component" value="Chromosome 4_1"/>
</dbReference>
<proteinExistence type="predicted"/>
<sequence length="100" mass="10992">MTTGEHCRGRGDPRAELQRRRRWPQGRTAEAEMTPGSTAEAEMTPGSTAEEMTPGSTVEEMTPGSTAEEEMTPGEHRRGGRDDPRGALQKRGDDPREALR</sequence>
<dbReference type="AlphaFoldDB" id="A0AAV7SW79"/>
<organism evidence="2 3">
    <name type="scientific">Pleurodeles waltl</name>
    <name type="common">Iberian ribbed newt</name>
    <dbReference type="NCBI Taxonomy" id="8319"/>
    <lineage>
        <taxon>Eukaryota</taxon>
        <taxon>Metazoa</taxon>
        <taxon>Chordata</taxon>
        <taxon>Craniata</taxon>
        <taxon>Vertebrata</taxon>
        <taxon>Euteleostomi</taxon>
        <taxon>Amphibia</taxon>
        <taxon>Batrachia</taxon>
        <taxon>Caudata</taxon>
        <taxon>Salamandroidea</taxon>
        <taxon>Salamandridae</taxon>
        <taxon>Pleurodelinae</taxon>
        <taxon>Pleurodeles</taxon>
    </lineage>
</organism>
<evidence type="ECO:0000313" key="3">
    <source>
        <dbReference type="Proteomes" id="UP001066276"/>
    </source>
</evidence>
<name>A0AAV7SW79_PLEWA</name>
<feature type="compositionally biased region" description="Basic and acidic residues" evidence="1">
    <location>
        <begin position="1"/>
        <end position="18"/>
    </location>
</feature>
<keyword evidence="3" id="KW-1185">Reference proteome</keyword>
<reference evidence="2" key="1">
    <citation type="journal article" date="2022" name="bioRxiv">
        <title>Sequencing and chromosome-scale assembly of the giantPleurodeles waltlgenome.</title>
        <authorList>
            <person name="Brown T."/>
            <person name="Elewa A."/>
            <person name="Iarovenko S."/>
            <person name="Subramanian E."/>
            <person name="Araus A.J."/>
            <person name="Petzold A."/>
            <person name="Susuki M."/>
            <person name="Suzuki K.-i.T."/>
            <person name="Hayashi T."/>
            <person name="Toyoda A."/>
            <person name="Oliveira C."/>
            <person name="Osipova E."/>
            <person name="Leigh N.D."/>
            <person name="Simon A."/>
            <person name="Yun M.H."/>
        </authorList>
    </citation>
    <scope>NUCLEOTIDE SEQUENCE</scope>
    <source>
        <strain evidence="2">20211129_DDA</strain>
        <tissue evidence="2">Liver</tissue>
    </source>
</reference>